<comment type="caution">
    <text evidence="1">The sequence shown here is derived from an EMBL/GenBank/DDBJ whole genome shotgun (WGS) entry which is preliminary data.</text>
</comment>
<sequence length="109" mass="11369">MEEEFMVRRVSLAAVVALGGTLLLSGCQTVSSSYACSNGECHVTVTGSDQSIEVNDIDLTVSTITAQGMTISVEGSSPTTIAVGRRARVGAVEITVTSVKGDEVKFDLR</sequence>
<reference evidence="1 2" key="1">
    <citation type="submission" date="2018-08" db="EMBL/GenBank/DDBJ databases">
        <title>Actinomadura spongicola sp. nov., isolated from marine sponge Leucetta chagosensis.</title>
        <authorList>
            <person name="Li L."/>
            <person name="Lin H.W."/>
        </authorList>
    </citation>
    <scope>NUCLEOTIDE SEQUENCE [LARGE SCALE GENOMIC DNA]</scope>
    <source>
        <strain evidence="1 2">LHW52907</strain>
    </source>
</reference>
<accession>A0A372GAS1</accession>
<dbReference type="AlphaFoldDB" id="A0A372GAS1"/>
<evidence type="ECO:0000313" key="2">
    <source>
        <dbReference type="Proteomes" id="UP000262882"/>
    </source>
</evidence>
<dbReference type="Proteomes" id="UP000262882">
    <property type="component" value="Unassembled WGS sequence"/>
</dbReference>
<proteinExistence type="predicted"/>
<keyword evidence="2" id="KW-1185">Reference proteome</keyword>
<protein>
    <recommendedName>
        <fullName evidence="3">DUF3060 domain-containing protein</fullName>
    </recommendedName>
</protein>
<organism evidence="1 2">
    <name type="scientific">Actinomadura spongiicola</name>
    <dbReference type="NCBI Taxonomy" id="2303421"/>
    <lineage>
        <taxon>Bacteria</taxon>
        <taxon>Bacillati</taxon>
        <taxon>Actinomycetota</taxon>
        <taxon>Actinomycetes</taxon>
        <taxon>Streptosporangiales</taxon>
        <taxon>Thermomonosporaceae</taxon>
        <taxon>Actinomadura</taxon>
    </lineage>
</organism>
<gene>
    <name evidence="1" type="ORF">D0T12_28510</name>
</gene>
<name>A0A372GAS1_9ACTN</name>
<dbReference type="EMBL" id="QVNQ01000010">
    <property type="protein sequence ID" value="RFS82183.1"/>
    <property type="molecule type" value="Genomic_DNA"/>
</dbReference>
<evidence type="ECO:0008006" key="3">
    <source>
        <dbReference type="Google" id="ProtNLM"/>
    </source>
</evidence>
<evidence type="ECO:0000313" key="1">
    <source>
        <dbReference type="EMBL" id="RFS82183.1"/>
    </source>
</evidence>